<keyword evidence="2 8" id="KW-0813">Transport</keyword>
<feature type="transmembrane region" description="Helical" evidence="8">
    <location>
        <begin position="110"/>
        <end position="131"/>
    </location>
</feature>
<feature type="transmembrane region" description="Helical" evidence="8">
    <location>
        <begin position="12"/>
        <end position="35"/>
    </location>
</feature>
<keyword evidence="5 8" id="KW-0249">Electron transport</keyword>
<comment type="caution">
    <text evidence="9">The sequence shown here is derived from an EMBL/GenBank/DDBJ whole genome shotgun (WGS) entry which is preliminary data.</text>
</comment>
<dbReference type="InterPro" id="IPR050133">
    <property type="entry name" value="NqrDE/RnfAE_oxidrdctase"/>
</dbReference>
<evidence type="ECO:0000313" key="9">
    <source>
        <dbReference type="EMBL" id="MBD3363873.1"/>
    </source>
</evidence>
<dbReference type="GO" id="GO:0005886">
    <property type="term" value="C:plasma membrane"/>
    <property type="evidence" value="ECO:0007669"/>
    <property type="project" value="UniProtKB-SubCell"/>
</dbReference>
<evidence type="ECO:0000256" key="5">
    <source>
        <dbReference type="ARBA" id="ARBA00022982"/>
    </source>
</evidence>
<keyword evidence="7 8" id="KW-0472">Membrane</keyword>
<keyword evidence="3 8" id="KW-0812">Transmembrane</keyword>
<dbReference type="PANTHER" id="PTHR30335:SF1">
    <property type="entry name" value="NA(+)-TRANSLOCATING NADH-QUINONE REDUCTASE SUBUNIT E"/>
    <property type="match status" value="1"/>
</dbReference>
<keyword evidence="8" id="KW-1003">Cell membrane</keyword>
<dbReference type="InterPro" id="IPR003667">
    <property type="entry name" value="NqrDE/RnfAE"/>
</dbReference>
<evidence type="ECO:0000256" key="3">
    <source>
        <dbReference type="ARBA" id="ARBA00022692"/>
    </source>
</evidence>
<organism evidence="9 10">
    <name type="scientific">candidate division WOR-3 bacterium</name>
    <dbReference type="NCBI Taxonomy" id="2052148"/>
    <lineage>
        <taxon>Bacteria</taxon>
        <taxon>Bacteria division WOR-3</taxon>
    </lineage>
</organism>
<evidence type="ECO:0000256" key="7">
    <source>
        <dbReference type="ARBA" id="ARBA00023136"/>
    </source>
</evidence>
<dbReference type="Proteomes" id="UP000630660">
    <property type="component" value="Unassembled WGS sequence"/>
</dbReference>
<dbReference type="GO" id="GO:0022900">
    <property type="term" value="P:electron transport chain"/>
    <property type="evidence" value="ECO:0007669"/>
    <property type="project" value="UniProtKB-UniRule"/>
</dbReference>
<evidence type="ECO:0000256" key="6">
    <source>
        <dbReference type="ARBA" id="ARBA00022989"/>
    </source>
</evidence>
<keyword evidence="4 8" id="KW-1278">Translocase</keyword>
<comment type="function">
    <text evidence="8">Part of a membrane-bound complex that couples electron transfer with translocation of ions across the membrane.</text>
</comment>
<reference evidence="9" key="1">
    <citation type="submission" date="2019-11" db="EMBL/GenBank/DDBJ databases">
        <title>Microbial mats filling the niche in hypersaline microbial mats.</title>
        <authorList>
            <person name="Wong H.L."/>
            <person name="Macleod F.I."/>
            <person name="White R.A. III"/>
            <person name="Burns B.P."/>
        </authorList>
    </citation>
    <scope>NUCLEOTIDE SEQUENCE</scope>
    <source>
        <strain evidence="9">Bin_327</strain>
    </source>
</reference>
<evidence type="ECO:0000256" key="1">
    <source>
        <dbReference type="ARBA" id="ARBA00004127"/>
    </source>
</evidence>
<evidence type="ECO:0000256" key="8">
    <source>
        <dbReference type="HAMAP-Rule" id="MF_00459"/>
    </source>
</evidence>
<dbReference type="GO" id="GO:0012505">
    <property type="term" value="C:endomembrane system"/>
    <property type="evidence" value="ECO:0007669"/>
    <property type="project" value="UniProtKB-SubCell"/>
</dbReference>
<feature type="transmembrane region" description="Helical" evidence="8">
    <location>
        <begin position="178"/>
        <end position="197"/>
    </location>
</feature>
<dbReference type="PIRSF" id="PIRSF006102">
    <property type="entry name" value="NQR_DE"/>
    <property type="match status" value="1"/>
</dbReference>
<dbReference type="AlphaFoldDB" id="A0A9D5K7Q8"/>
<dbReference type="EMBL" id="WJKJ01000045">
    <property type="protein sequence ID" value="MBD3363873.1"/>
    <property type="molecule type" value="Genomic_DNA"/>
</dbReference>
<feature type="transmembrane region" description="Helical" evidence="8">
    <location>
        <begin position="47"/>
        <end position="70"/>
    </location>
</feature>
<evidence type="ECO:0000256" key="4">
    <source>
        <dbReference type="ARBA" id="ARBA00022967"/>
    </source>
</evidence>
<comment type="subcellular location">
    <subcellularLocation>
        <location evidence="8">Cell membrane</location>
        <topology evidence="8">Multi-pass membrane protein</topology>
    </subcellularLocation>
    <subcellularLocation>
        <location evidence="1">Endomembrane system</location>
        <topology evidence="1">Multi-pass membrane protein</topology>
    </subcellularLocation>
</comment>
<dbReference type="Pfam" id="PF02508">
    <property type="entry name" value="Rnf-Nqr"/>
    <property type="match status" value="1"/>
</dbReference>
<dbReference type="HAMAP" id="MF_00459">
    <property type="entry name" value="RsxA_RnfA"/>
    <property type="match status" value="1"/>
</dbReference>
<evidence type="ECO:0000313" key="10">
    <source>
        <dbReference type="Proteomes" id="UP000630660"/>
    </source>
</evidence>
<keyword evidence="6 8" id="KW-1133">Transmembrane helix</keyword>
<name>A0A9D5K7Q8_UNCW3</name>
<protein>
    <recommendedName>
        <fullName evidence="8">Ion-translocating oxidoreductase complex subunit A</fullName>
        <ecNumber evidence="8">7.-.-.-</ecNumber>
    </recommendedName>
    <alternativeName>
        <fullName evidence="8">Rnf electron transport complex subunit A</fullName>
    </alternativeName>
</protein>
<proteinExistence type="inferred from homology"/>
<dbReference type="EC" id="7.-.-.-" evidence="8"/>
<dbReference type="PANTHER" id="PTHR30335">
    <property type="entry name" value="INTEGRAL MEMBRANE PROTEIN OF SOXR-REDUCING COMPLEX"/>
    <property type="match status" value="1"/>
</dbReference>
<accession>A0A9D5K7Q8</accession>
<feature type="transmembrane region" description="Helical" evidence="8">
    <location>
        <begin position="76"/>
        <end position="98"/>
    </location>
</feature>
<dbReference type="InterPro" id="IPR011293">
    <property type="entry name" value="Ion_transpt_RnfA/RsxA"/>
</dbReference>
<feature type="transmembrane region" description="Helical" evidence="8">
    <location>
        <begin position="137"/>
        <end position="158"/>
    </location>
</feature>
<gene>
    <name evidence="8" type="primary">rnfA</name>
    <name evidence="9" type="ORF">GF359_01515</name>
</gene>
<evidence type="ECO:0000256" key="2">
    <source>
        <dbReference type="ARBA" id="ARBA00022448"/>
    </source>
</evidence>
<sequence length="236" mass="25952">MNFGVEVLHLVTVLFAAVFTENILLARFLGMCSFLSVSRQVKTAVGLGFAVVFVMTFTVALDWVAFKYILLPFNLYYLRFLVFIVIIAAFVQFVEMVIERFSPVLYQNLGIFLPLITVNCAILGASLFMVIRDYNFAEGVAFGLGSGLGWMLAIVAMAGIREKLSNAKIPEGLQGPGITLIIAGFMALAFIGFTGVLSSERKQPETEETARVVTDEVPAEDVARDTLVEKLTEEPE</sequence>
<comment type="similarity">
    <text evidence="8">Belongs to the NqrDE/RnfAE family.</text>
</comment>
<comment type="subunit">
    <text evidence="8">The complex is composed of six subunits: RnfA, RnfB, RnfC, RnfD, RnfE and RnfG.</text>
</comment>